<evidence type="ECO:0000313" key="2">
    <source>
        <dbReference type="Proteomes" id="UP000183038"/>
    </source>
</evidence>
<reference evidence="1 2" key="1">
    <citation type="submission" date="2016-10" db="EMBL/GenBank/DDBJ databases">
        <authorList>
            <person name="de Groot N.N."/>
        </authorList>
    </citation>
    <scope>NUCLEOTIDE SEQUENCE [LARGE SCALE GENOMIC DNA]</scope>
    <source>
        <strain evidence="1 2">MAR_2009_71</strain>
    </source>
</reference>
<protein>
    <recommendedName>
        <fullName evidence="3">Zinc carboxypeptidase</fullName>
    </recommendedName>
</protein>
<dbReference type="CDD" id="cd06241">
    <property type="entry name" value="M14-like"/>
    <property type="match status" value="1"/>
</dbReference>
<dbReference type="RefSeq" id="WP_074669775.1">
    <property type="nucleotide sequence ID" value="NZ_FNTB01000001.1"/>
</dbReference>
<dbReference type="EMBL" id="FNTB01000001">
    <property type="protein sequence ID" value="SEB42963.1"/>
    <property type="molecule type" value="Genomic_DNA"/>
</dbReference>
<sequence>MKAILPLLLFFSLISCENKIEDTKTDFPTPFETSNKTETATYEQVIDFYIKLAKEFSTINIQTIGTTDSGKPLHVVTYSSKGDFDFKKLATNNTMLLINNGIHPGESDGIDATMLLFRDLASNEIKTPKETIIATIPVYNVGGALNRNSTTRANQNGPVEYGFRGNAKNYDLNRDFIKTDTKNTETFTKIFHLIDPDVFIDNHVSNGADYQYTLTHLFTQHNKLGGKLGKYVHDDLMPQLQDSLLNNGWDITPYVNVFNSPPENGFQQFLDNPRYSTGYTTLWNTVGMMVETHMLKPYDQRVAGTYQLMLNMIAIAEKDGRKIKEMRNAAKNAFQQNDYYPTQWQVDTTKASNFIFKGFKADTLTSEITGFNRLKYYREVPIETEITYQDYFKASDSIQIPKAYVLGKQWHNVIKRLDLNKISYTELKQDSTILVESYQIDDYSTYTSPYEGHYPHYNTSVNVTNITKEFKAGDIVIPVDQPGLRYIIETLEPSAVDSFFNWNFFDTILQQKEGFSPYVFEDTALEMLNNDTILKSEFENKKIEDLDFKNNWYLQLKWLFKHSKHYEEAYMQYPIYRITN</sequence>
<dbReference type="OrthoDB" id="9767214at2"/>
<dbReference type="SUPFAM" id="SSF53187">
    <property type="entry name" value="Zn-dependent exopeptidases"/>
    <property type="match status" value="1"/>
</dbReference>
<dbReference type="Gene3D" id="3.40.630.10">
    <property type="entry name" value="Zn peptidases"/>
    <property type="match status" value="1"/>
</dbReference>
<dbReference type="AlphaFoldDB" id="A0A1H4J9M9"/>
<evidence type="ECO:0008006" key="3">
    <source>
        <dbReference type="Google" id="ProtNLM"/>
    </source>
</evidence>
<organism evidence="1 2">
    <name type="scientific">Maribacter dokdonensis</name>
    <dbReference type="NCBI Taxonomy" id="320912"/>
    <lineage>
        <taxon>Bacteria</taxon>
        <taxon>Pseudomonadati</taxon>
        <taxon>Bacteroidota</taxon>
        <taxon>Flavobacteriia</taxon>
        <taxon>Flavobacteriales</taxon>
        <taxon>Flavobacteriaceae</taxon>
        <taxon>Maribacter</taxon>
    </lineage>
</organism>
<proteinExistence type="predicted"/>
<dbReference type="Proteomes" id="UP000183038">
    <property type="component" value="Unassembled WGS sequence"/>
</dbReference>
<gene>
    <name evidence="1" type="ORF">SAMN05192540_0231</name>
</gene>
<dbReference type="PROSITE" id="PS51257">
    <property type="entry name" value="PROKAR_LIPOPROTEIN"/>
    <property type="match status" value="1"/>
</dbReference>
<evidence type="ECO:0000313" key="1">
    <source>
        <dbReference type="EMBL" id="SEB42963.1"/>
    </source>
</evidence>
<name>A0A1H4J9M9_9FLAO</name>
<accession>A0A1H4J9M9</accession>